<organism evidence="8 9">
    <name type="scientific">Proteus penneri</name>
    <dbReference type="NCBI Taxonomy" id="102862"/>
    <lineage>
        <taxon>Bacteria</taxon>
        <taxon>Pseudomonadati</taxon>
        <taxon>Pseudomonadota</taxon>
        <taxon>Gammaproteobacteria</taxon>
        <taxon>Enterobacterales</taxon>
        <taxon>Morganellaceae</taxon>
        <taxon>Proteus</taxon>
    </lineage>
</organism>
<evidence type="ECO:0000259" key="7">
    <source>
        <dbReference type="Pfam" id="PF02706"/>
    </source>
</evidence>
<dbReference type="Gene3D" id="3.30.1890.10">
    <property type="entry name" value="FepE-like"/>
    <property type="match status" value="1"/>
</dbReference>
<evidence type="ECO:0000256" key="1">
    <source>
        <dbReference type="ARBA" id="ARBA00004651"/>
    </source>
</evidence>
<dbReference type="HAMAP" id="MF_02025">
    <property type="entry name" value="WzzE"/>
    <property type="match status" value="1"/>
</dbReference>
<reference evidence="8 9" key="1">
    <citation type="submission" date="2020-12" db="EMBL/GenBank/DDBJ databases">
        <title>Enhanced detection system for hospital associated transmission using whole genome sequencing surveillance.</title>
        <authorList>
            <person name="Harrison L.H."/>
            <person name="Van Tyne D."/>
            <person name="Marsh J.W."/>
            <person name="Griffith M.P."/>
            <person name="Snyder D.J."/>
            <person name="Cooper V.S."/>
            <person name="Mustapha M."/>
        </authorList>
    </citation>
    <scope>NUCLEOTIDE SEQUENCE [LARGE SCALE GENOMIC DNA]</scope>
    <source>
        <strain evidence="8 9">PR00195</strain>
    </source>
</reference>
<keyword evidence="6" id="KW-0997">Cell inner membrane</keyword>
<comment type="subcellular location">
    <subcellularLocation>
        <location evidence="6">Cell inner membrane</location>
        <topology evidence="6">Multi-pass membrane protein</topology>
    </subcellularLocation>
    <subcellularLocation>
        <location evidence="1">Cell membrane</location>
        <topology evidence="1">Multi-pass membrane protein</topology>
    </subcellularLocation>
</comment>
<comment type="caution">
    <text evidence="8">The sequence shown here is derived from an EMBL/GenBank/DDBJ whole genome shotgun (WGS) entry which is preliminary data.</text>
</comment>
<keyword evidence="5 6" id="KW-0472">Membrane</keyword>
<accession>A0ABS0W7H6</accession>
<keyword evidence="9" id="KW-1185">Reference proteome</keyword>
<keyword evidence="3 6" id="KW-0812">Transmembrane</keyword>
<keyword evidence="2 6" id="KW-1003">Cell membrane</keyword>
<feature type="transmembrane region" description="Helical" evidence="6">
    <location>
        <begin position="33"/>
        <end position="52"/>
    </location>
</feature>
<evidence type="ECO:0000256" key="3">
    <source>
        <dbReference type="ARBA" id="ARBA00022692"/>
    </source>
</evidence>
<proteinExistence type="inferred from homology"/>
<evidence type="ECO:0000256" key="2">
    <source>
        <dbReference type="ARBA" id="ARBA00022475"/>
    </source>
</evidence>
<dbReference type="SUPFAM" id="SSF160355">
    <property type="entry name" value="Bacterial polysaccharide co-polymerase-like"/>
    <property type="match status" value="1"/>
</dbReference>
<comment type="pathway">
    <text evidence="6">Bacterial outer membrane biogenesis; enterobacterial common antigen biosynthesis.</text>
</comment>
<dbReference type="Pfam" id="PF02706">
    <property type="entry name" value="Wzz"/>
    <property type="match status" value="1"/>
</dbReference>
<evidence type="ECO:0000313" key="9">
    <source>
        <dbReference type="Proteomes" id="UP000619976"/>
    </source>
</evidence>
<dbReference type="InterPro" id="IPR050445">
    <property type="entry name" value="Bact_polysacc_biosynth/exp"/>
</dbReference>
<dbReference type="InterPro" id="IPR003856">
    <property type="entry name" value="LPS_length_determ_N"/>
</dbReference>
<evidence type="ECO:0000256" key="4">
    <source>
        <dbReference type="ARBA" id="ARBA00022989"/>
    </source>
</evidence>
<dbReference type="Proteomes" id="UP000619976">
    <property type="component" value="Unassembled WGS sequence"/>
</dbReference>
<feature type="domain" description="Polysaccharide chain length determinant N-terminal" evidence="7">
    <location>
        <begin position="16"/>
        <end position="91"/>
    </location>
</feature>
<dbReference type="NCBIfam" id="NF008645">
    <property type="entry name" value="PRK11638.1"/>
    <property type="match status" value="1"/>
</dbReference>
<name>A0ABS0W7H6_9GAMM</name>
<dbReference type="GeneID" id="76524971"/>
<dbReference type="InterPro" id="IPR032895">
    <property type="entry name" value="WzzE"/>
</dbReference>
<evidence type="ECO:0000313" key="8">
    <source>
        <dbReference type="EMBL" id="MBJ2119243.1"/>
    </source>
</evidence>
<dbReference type="PANTHER" id="PTHR32309">
    <property type="entry name" value="TYROSINE-PROTEIN KINASE"/>
    <property type="match status" value="1"/>
</dbReference>
<dbReference type="EMBL" id="JAEKCB010000010">
    <property type="protein sequence ID" value="MBJ2119243.1"/>
    <property type="molecule type" value="Genomic_DNA"/>
</dbReference>
<dbReference type="RefSeq" id="WP_109399702.1">
    <property type="nucleotide sequence ID" value="NZ_CAXOKJ010000005.1"/>
</dbReference>
<comment type="function">
    <text evidence="6">Modulates the polysaccharide chain length of enterobacterial common antigen (ECA).</text>
</comment>
<comment type="subunit">
    <text evidence="6">Probably part of a complex composed of WzxE, WzyE and WzzE.</text>
</comment>
<gene>
    <name evidence="6 8" type="primary">wzzE</name>
    <name evidence="8" type="ORF">JFQ69_16410</name>
</gene>
<feature type="transmembrane region" description="Helical" evidence="6">
    <location>
        <begin position="325"/>
        <end position="345"/>
    </location>
</feature>
<keyword evidence="4 6" id="KW-1133">Transmembrane helix</keyword>
<dbReference type="PANTHER" id="PTHR32309:SF16">
    <property type="entry name" value="ECA POLYSACCHARIDE CHAIN LENGTH MODULATION PROTEIN"/>
    <property type="match status" value="1"/>
</dbReference>
<evidence type="ECO:0000256" key="5">
    <source>
        <dbReference type="ARBA" id="ARBA00023136"/>
    </source>
</evidence>
<evidence type="ECO:0000256" key="6">
    <source>
        <dbReference type="HAMAP-Rule" id="MF_02025"/>
    </source>
</evidence>
<sequence>MNSENNASRQGDQPDNELDIRGLFCALWSGKSWIIGFALLFAVIALGASYLMQPKWSAIAMTEKPTINNLGSYYSQSQFLRNLDTQINPAAQTSALTISDEAYQEFITQVAAFDTRREFWLQTDYFKQRKESDEQANAALLDELINNIQFTPADEKKLVNDQLKLIAETSKEASQLLNEYIAFANKRASTHLNDEVITAWSTRTQSMKALVKRQEMAAQSAYQRQINLLEQSIKVAEKQGISQKQTSIAIDELPDSKLFLLGVPLLQSQLETLIATGADFDSDYDQNTAMLATLTVGAKLQDNFQTYRFLRTPEDPVKRDSPRRAFMMVLWGAIGVLVGAGVALVRRSSLKNNNN</sequence>
<comment type="similarity">
    <text evidence="6">Belongs to the WzzB/Cld/Rol family.</text>
</comment>
<protein>
    <recommendedName>
        <fullName evidence="6">ECA polysaccharide chain length modulation protein</fullName>
    </recommendedName>
</protein>